<dbReference type="EMBL" id="JAFKCV010000003">
    <property type="protein sequence ID" value="MBN7824760.1"/>
    <property type="molecule type" value="Genomic_DNA"/>
</dbReference>
<gene>
    <name evidence="1" type="ORF">J0A66_05920</name>
</gene>
<comment type="caution">
    <text evidence="1">The sequence shown here is derived from an EMBL/GenBank/DDBJ whole genome shotgun (WGS) entry which is preliminary data.</text>
</comment>
<dbReference type="AlphaFoldDB" id="A0A939INF3"/>
<dbReference type="RefSeq" id="WP_206572883.1">
    <property type="nucleotide sequence ID" value="NZ_JAFKCV010000003.1"/>
</dbReference>
<organism evidence="1 2">
    <name type="scientific">Bowmanella dokdonensis</name>
    <dbReference type="NCBI Taxonomy" id="751969"/>
    <lineage>
        <taxon>Bacteria</taxon>
        <taxon>Pseudomonadati</taxon>
        <taxon>Pseudomonadota</taxon>
        <taxon>Gammaproteobacteria</taxon>
        <taxon>Alteromonadales</taxon>
        <taxon>Alteromonadaceae</taxon>
        <taxon>Bowmanella</taxon>
    </lineage>
</organism>
<protein>
    <submittedName>
        <fullName evidence="1">Uncharacterized protein</fullName>
    </submittedName>
</protein>
<evidence type="ECO:0000313" key="2">
    <source>
        <dbReference type="Proteomes" id="UP000664654"/>
    </source>
</evidence>
<name>A0A939INF3_9ALTE</name>
<proteinExistence type="predicted"/>
<accession>A0A939INF3</accession>
<reference evidence="1" key="1">
    <citation type="submission" date="2021-03" db="EMBL/GenBank/DDBJ databases">
        <title>novel species isolated from a fishpond in China.</title>
        <authorList>
            <person name="Lu H."/>
            <person name="Cai Z."/>
        </authorList>
    </citation>
    <scope>NUCLEOTIDE SEQUENCE</scope>
    <source>
        <strain evidence="1">JCM 30855</strain>
    </source>
</reference>
<sequence length="153" mass="16416">MNLNRTEYLMVWPVGQTLAKLILRRVSGSYSARAKTLLIPARVAVGALAAAVTPDAGDLALALNRTNDPQLRVSTNKLHCAKVVIHTRTWFPTASAQPAAAVCPSQSIAQAMPKPSVARGYLSACVRPVCQLLTSLRRTGQTVTGKKPIKIYP</sequence>
<evidence type="ECO:0000313" key="1">
    <source>
        <dbReference type="EMBL" id="MBN7824760.1"/>
    </source>
</evidence>
<dbReference type="Proteomes" id="UP000664654">
    <property type="component" value="Unassembled WGS sequence"/>
</dbReference>
<keyword evidence="2" id="KW-1185">Reference proteome</keyword>